<dbReference type="InterPro" id="IPR017850">
    <property type="entry name" value="Alkaline_phosphatase_core_sf"/>
</dbReference>
<protein>
    <recommendedName>
        <fullName evidence="3">Sulfatase N-terminal domain-containing protein</fullName>
    </recommendedName>
</protein>
<dbReference type="RefSeq" id="WP_041048013.1">
    <property type="nucleotide sequence ID" value="NZ_JXAK01000020.1"/>
</dbReference>
<comment type="caution">
    <text evidence="4">The sequence shown here is derived from an EMBL/GenBank/DDBJ whole genome shotgun (WGS) entry which is preliminary data.</text>
</comment>
<evidence type="ECO:0000259" key="3">
    <source>
        <dbReference type="Pfam" id="PF00884"/>
    </source>
</evidence>
<dbReference type="InterPro" id="IPR000917">
    <property type="entry name" value="Sulfatase_N"/>
</dbReference>
<feature type="domain" description="Sulfatase N-terminal" evidence="3">
    <location>
        <begin position="2"/>
        <end position="350"/>
    </location>
</feature>
<keyword evidence="5" id="KW-1185">Reference proteome</keyword>
<keyword evidence="2" id="KW-0378">Hydrolase</keyword>
<keyword evidence="1" id="KW-0479">Metal-binding</keyword>
<name>A0ABR5AHL9_9BACL</name>
<evidence type="ECO:0000313" key="5">
    <source>
        <dbReference type="Proteomes" id="UP000031967"/>
    </source>
</evidence>
<dbReference type="CDD" id="cd16148">
    <property type="entry name" value="sulfatase_like"/>
    <property type="match status" value="1"/>
</dbReference>
<reference evidence="4 5" key="1">
    <citation type="submission" date="2014-12" db="EMBL/GenBank/DDBJ databases">
        <title>Draft genome sequence of Paenibacillus kamchatkensis strain B-2647.</title>
        <authorList>
            <person name="Karlyshev A.V."/>
            <person name="Kudryashova E.B."/>
        </authorList>
    </citation>
    <scope>NUCLEOTIDE SEQUENCE [LARGE SCALE GENOMIC DNA]</scope>
    <source>
        <strain evidence="4 5">VKM B-2647</strain>
    </source>
</reference>
<dbReference type="Gene3D" id="3.40.720.10">
    <property type="entry name" value="Alkaline Phosphatase, subunit A"/>
    <property type="match status" value="1"/>
</dbReference>
<dbReference type="EMBL" id="JXAK01000020">
    <property type="protein sequence ID" value="KIL40517.1"/>
    <property type="molecule type" value="Genomic_DNA"/>
</dbReference>
<dbReference type="Pfam" id="PF00884">
    <property type="entry name" value="Sulfatase"/>
    <property type="match status" value="1"/>
</dbReference>
<evidence type="ECO:0000313" key="4">
    <source>
        <dbReference type="EMBL" id="KIL40517.1"/>
    </source>
</evidence>
<dbReference type="PANTHER" id="PTHR45953:SF1">
    <property type="entry name" value="IDURONATE 2-SULFATASE"/>
    <property type="match status" value="1"/>
</dbReference>
<evidence type="ECO:0000256" key="2">
    <source>
        <dbReference type="ARBA" id="ARBA00022801"/>
    </source>
</evidence>
<dbReference type="PANTHER" id="PTHR45953">
    <property type="entry name" value="IDURONATE 2-SULFATASE"/>
    <property type="match status" value="1"/>
</dbReference>
<accession>A0ABR5AHL9</accession>
<proteinExistence type="predicted"/>
<dbReference type="SUPFAM" id="SSF53649">
    <property type="entry name" value="Alkaline phosphatase-like"/>
    <property type="match status" value="1"/>
</dbReference>
<gene>
    <name evidence="4" type="ORF">SD70_13215</name>
</gene>
<evidence type="ECO:0000256" key="1">
    <source>
        <dbReference type="ARBA" id="ARBA00022723"/>
    </source>
</evidence>
<dbReference type="Proteomes" id="UP000031967">
    <property type="component" value="Unassembled WGS sequence"/>
</dbReference>
<organism evidence="4 5">
    <name type="scientific">Gordoniibacillus kamchatkensis</name>
    <dbReference type="NCBI Taxonomy" id="1590651"/>
    <lineage>
        <taxon>Bacteria</taxon>
        <taxon>Bacillati</taxon>
        <taxon>Bacillota</taxon>
        <taxon>Bacilli</taxon>
        <taxon>Bacillales</taxon>
        <taxon>Paenibacillaceae</taxon>
        <taxon>Gordoniibacillus</taxon>
    </lineage>
</organism>
<sequence>MNVIFITIDSLNRHFLKAYGQPIELDVKTPNLDRFAAKAAVFDKHYVGSLPCIPARREFYTGIQEFLWRAWGPVEAYDVPVARAARQNGYVTQFITDQFHHFNNGSHGYFSDYQGFELIRGHELDAWKTAPLQNPDTPFLKQLKYGGQPETAPFNRLAYAKNVEHLKEEIDFFAPKVFTSAAEWLESNHTHEKFMLVVDSYDVHEPFHNPDEFASLYTEENIHDPDMPLWPVYGNTQLDGHAKLNERQVAFVRSQFAAKLTLVDKWFGKVLDKLDEHRLWDNTMVIVTSDHGHFLGEKGWMGKPACTTYNVLANIPLIVWHPLGTHNRKRISALSSSVDVYATMLEAMGIGIKHQVHSRSLLPLVLGQAESVRDWALYGYFGKAVNITDGEYTYHVAPNTEAPVYNYSTMYMNPVASMLPVNVPDKVEAGRYLPYTDAMVWKYEAKVPEEFKAFFKSHYETALYHVQEDAWQNDNLLDREPGQLRRMKQLLLVALADMQAPAEVYERLGMTAR</sequence>